<dbReference type="CDD" id="cd04208">
    <property type="entry name" value="CuRO_2_CuNIR"/>
    <property type="match status" value="1"/>
</dbReference>
<evidence type="ECO:0000256" key="13">
    <source>
        <dbReference type="SAM" id="Phobius"/>
    </source>
</evidence>
<name>A0ABP8JXB0_9MICO</name>
<dbReference type="InterPro" id="IPR011707">
    <property type="entry name" value="Cu-oxidase-like_N"/>
</dbReference>
<evidence type="ECO:0000259" key="14">
    <source>
        <dbReference type="Pfam" id="PF07732"/>
    </source>
</evidence>
<feature type="domain" description="Plastocyanin-like" evidence="14">
    <location>
        <begin position="652"/>
        <end position="761"/>
    </location>
</feature>
<evidence type="ECO:0000256" key="2">
    <source>
        <dbReference type="ARBA" id="ARBA00001973"/>
    </source>
</evidence>
<keyword evidence="7" id="KW-0479">Metal-binding</keyword>
<dbReference type="EC" id="1.7.2.1" evidence="5"/>
<accession>A0ABP8JXB0</accession>
<keyword evidence="10" id="KW-0186">Copper</keyword>
<comment type="catalytic activity">
    <reaction evidence="11">
        <text>nitric oxide + Fe(III)-[cytochrome c] + H2O = Fe(II)-[cytochrome c] + nitrite + 2 H(+)</text>
        <dbReference type="Rhea" id="RHEA:15233"/>
        <dbReference type="Rhea" id="RHEA-COMP:10350"/>
        <dbReference type="Rhea" id="RHEA-COMP:14399"/>
        <dbReference type="ChEBI" id="CHEBI:15377"/>
        <dbReference type="ChEBI" id="CHEBI:15378"/>
        <dbReference type="ChEBI" id="CHEBI:16301"/>
        <dbReference type="ChEBI" id="CHEBI:16480"/>
        <dbReference type="ChEBI" id="CHEBI:29033"/>
        <dbReference type="ChEBI" id="CHEBI:29034"/>
        <dbReference type="EC" id="1.7.2.1"/>
    </reaction>
</comment>
<evidence type="ECO:0000256" key="9">
    <source>
        <dbReference type="ARBA" id="ARBA00023002"/>
    </source>
</evidence>
<keyword evidence="13" id="KW-1133">Transmembrane helix</keyword>
<feature type="transmembrane region" description="Helical" evidence="13">
    <location>
        <begin position="162"/>
        <end position="181"/>
    </location>
</feature>
<keyword evidence="13" id="KW-0472">Membrane</keyword>
<protein>
    <recommendedName>
        <fullName evidence="6">Copper-containing nitrite reductase</fullName>
        <ecNumber evidence="5">1.7.2.1</ecNumber>
    </recommendedName>
</protein>
<keyword evidence="16" id="KW-1185">Reference proteome</keyword>
<evidence type="ECO:0000256" key="12">
    <source>
        <dbReference type="SAM" id="MobiDB-lite"/>
    </source>
</evidence>
<comment type="similarity">
    <text evidence="3">Belongs to the multicopper oxidase family.</text>
</comment>
<feature type="transmembrane region" description="Helical" evidence="13">
    <location>
        <begin position="193"/>
        <end position="216"/>
    </location>
</feature>
<dbReference type="PANTHER" id="PTHR11709">
    <property type="entry name" value="MULTI-COPPER OXIDASE"/>
    <property type="match status" value="1"/>
</dbReference>
<dbReference type="InterPro" id="IPR008972">
    <property type="entry name" value="Cupredoxin"/>
</dbReference>
<evidence type="ECO:0000256" key="6">
    <source>
        <dbReference type="ARBA" id="ARBA00017290"/>
    </source>
</evidence>
<proteinExistence type="inferred from homology"/>
<evidence type="ECO:0000256" key="5">
    <source>
        <dbReference type="ARBA" id="ARBA00011882"/>
    </source>
</evidence>
<feature type="compositionally biased region" description="Low complexity" evidence="12">
    <location>
        <begin position="1"/>
        <end position="22"/>
    </location>
</feature>
<evidence type="ECO:0000313" key="16">
    <source>
        <dbReference type="Proteomes" id="UP001500390"/>
    </source>
</evidence>
<organism evidence="15 16">
    <name type="scientific">Ornithinibacter aureus</name>
    <dbReference type="NCBI Taxonomy" id="622664"/>
    <lineage>
        <taxon>Bacteria</taxon>
        <taxon>Bacillati</taxon>
        <taxon>Actinomycetota</taxon>
        <taxon>Actinomycetes</taxon>
        <taxon>Micrococcales</taxon>
        <taxon>Intrasporangiaceae</taxon>
        <taxon>Ornithinibacter</taxon>
    </lineage>
</organism>
<keyword evidence="8" id="KW-0677">Repeat</keyword>
<dbReference type="InterPro" id="IPR001287">
    <property type="entry name" value="NO2-reductase_Cu"/>
</dbReference>
<dbReference type="RefSeq" id="WP_159902447.1">
    <property type="nucleotide sequence ID" value="NZ_BAABFX010000028.1"/>
</dbReference>
<sequence>MTTLEPPGTTTAAARPTRQGRTGPPGASRGRWALRDRPGVVWLGLAVLVALVHPFVPAASWLMVHLVLLGALTHSAMVWSTHFAQALLKTPTSLDERARQNARIGLLVAGQAAVLVGVPTSLWPLTVAGAVAVSSAVGWHGIQLWRRLRHALPGRFRITVRYYLAAAACVPVGATLGAWLARGLDDTTHGRVLVAHSMVMVLGWIGLTVTGTLVTLWPTMLRTRIDERAERLARQALPVLVTAVAVTGSGAALGSRVATLVGLALYAAGLGWWGRALLAPARQAPPRFFATWSVTAALAWGAVALGLVGWRVATADSWAEVADGYGVVAAVVAAGFGAQLLAGALSHLVPTVLGGGPSVVRAASAELNRGAVWRVTVVNLGLLVCLLPVPSAVRVATSTLVLVALAAFVPLLLRAVKAAVAARRALVATVAEHPVRPERVGPEPRVWSPGQLVAGVATIALALTLGVAVDPAAAGLGPASDAGGPGSVAAAGLTGAGSVTPTGETTRVRVEARDMAFSPASITVPAGNRLVIDLVNVDEGSPHDLSFGGDLRTERVMPGRSTTLDVGVVGASGQAWCTIVGHRRMGMVLDVVVEGSAAGASSPGASSADGAVAAESDDGIRLGQEPDAAFRAVDAALPPLDGSTVRKVTLTVEEVELEVAPGIRQKRWTFNGGVPGPTLHGRVGDTFVVTLVNKGSMGHSVDFHAGERAPDEVMRTIPPGGSLTYRFTAQRAGIWMYHCSTMPMSAHIAAGMHGAVVIEPDGLPAVDRSYVLVQSEVHVDGDGSTAITEVDADSAAADTPDAVVFNGVANQYDAAPLTARVGERVRLWVLAAGPNRGSAFHVVGGQFDTVWSEGAYLLRRGGGSKGSEGADGGSQVLGLAPAQGGFVEWSPTEPGSYPFVTHSMADAERGAHGILDVTR</sequence>
<dbReference type="PANTHER" id="PTHR11709:SF394">
    <property type="entry name" value="FI03373P-RELATED"/>
    <property type="match status" value="1"/>
</dbReference>
<feature type="transmembrane region" description="Helical" evidence="13">
    <location>
        <begin position="39"/>
        <end position="56"/>
    </location>
</feature>
<dbReference type="SUPFAM" id="SSF49503">
    <property type="entry name" value="Cupredoxins"/>
    <property type="match status" value="3"/>
</dbReference>
<feature type="transmembrane region" description="Helical" evidence="13">
    <location>
        <begin position="62"/>
        <end position="88"/>
    </location>
</feature>
<feature type="transmembrane region" description="Helical" evidence="13">
    <location>
        <begin position="260"/>
        <end position="278"/>
    </location>
</feature>
<evidence type="ECO:0000256" key="7">
    <source>
        <dbReference type="ARBA" id="ARBA00022723"/>
    </source>
</evidence>
<evidence type="ECO:0000256" key="3">
    <source>
        <dbReference type="ARBA" id="ARBA00010609"/>
    </source>
</evidence>
<evidence type="ECO:0000256" key="8">
    <source>
        <dbReference type="ARBA" id="ARBA00022737"/>
    </source>
</evidence>
<gene>
    <name evidence="15" type="ORF">GCM10023153_21570</name>
</gene>
<dbReference type="PRINTS" id="PR00695">
    <property type="entry name" value="CUNO2RDTASE"/>
</dbReference>
<keyword evidence="9" id="KW-0560">Oxidoreductase</keyword>
<comment type="cofactor">
    <cofactor evidence="1">
        <name>Cu(+)</name>
        <dbReference type="ChEBI" id="CHEBI:49552"/>
    </cofactor>
</comment>
<evidence type="ECO:0000313" key="15">
    <source>
        <dbReference type="EMBL" id="GAA4397545.1"/>
    </source>
</evidence>
<feature type="transmembrane region" description="Helical" evidence="13">
    <location>
        <begin position="395"/>
        <end position="416"/>
    </location>
</feature>
<feature type="transmembrane region" description="Helical" evidence="13">
    <location>
        <begin position="122"/>
        <end position="142"/>
    </location>
</feature>
<dbReference type="EMBL" id="BAABFX010000028">
    <property type="protein sequence ID" value="GAA4397545.1"/>
    <property type="molecule type" value="Genomic_DNA"/>
</dbReference>
<dbReference type="Pfam" id="PF07732">
    <property type="entry name" value="Cu-oxidase_3"/>
    <property type="match status" value="1"/>
</dbReference>
<feature type="transmembrane region" description="Helical" evidence="13">
    <location>
        <begin position="325"/>
        <end position="350"/>
    </location>
</feature>
<feature type="transmembrane region" description="Helical" evidence="13">
    <location>
        <begin position="236"/>
        <end position="254"/>
    </location>
</feature>
<dbReference type="Gene3D" id="2.60.40.420">
    <property type="entry name" value="Cupredoxins - blue copper proteins"/>
    <property type="match status" value="3"/>
</dbReference>
<evidence type="ECO:0000256" key="1">
    <source>
        <dbReference type="ARBA" id="ARBA00001960"/>
    </source>
</evidence>
<keyword evidence="13" id="KW-0812">Transmembrane</keyword>
<evidence type="ECO:0000256" key="10">
    <source>
        <dbReference type="ARBA" id="ARBA00023008"/>
    </source>
</evidence>
<dbReference type="InterPro" id="IPR045087">
    <property type="entry name" value="Cu-oxidase_fam"/>
</dbReference>
<feature type="transmembrane region" description="Helical" evidence="13">
    <location>
        <begin position="100"/>
        <end position="116"/>
    </location>
</feature>
<evidence type="ECO:0000256" key="4">
    <source>
        <dbReference type="ARBA" id="ARBA00011233"/>
    </source>
</evidence>
<comment type="cofactor">
    <cofactor evidence="2">
        <name>Cu(2+)</name>
        <dbReference type="ChEBI" id="CHEBI:29036"/>
    </cofactor>
</comment>
<feature type="transmembrane region" description="Helical" evidence="13">
    <location>
        <begin position="371"/>
        <end position="389"/>
    </location>
</feature>
<dbReference type="CDD" id="cd11020">
    <property type="entry name" value="CuRO_1_CuNIR"/>
    <property type="match status" value="1"/>
</dbReference>
<feature type="region of interest" description="Disordered" evidence="12">
    <location>
        <begin position="1"/>
        <end position="30"/>
    </location>
</feature>
<dbReference type="Proteomes" id="UP001500390">
    <property type="component" value="Unassembled WGS sequence"/>
</dbReference>
<evidence type="ECO:0000256" key="11">
    <source>
        <dbReference type="ARBA" id="ARBA00049340"/>
    </source>
</evidence>
<comment type="caution">
    <text evidence="15">The sequence shown here is derived from an EMBL/GenBank/DDBJ whole genome shotgun (WGS) entry which is preliminary data.</text>
</comment>
<feature type="transmembrane region" description="Helical" evidence="13">
    <location>
        <begin position="290"/>
        <end position="313"/>
    </location>
</feature>
<comment type="subunit">
    <text evidence="4">Homotrimer.</text>
</comment>
<reference evidence="16" key="1">
    <citation type="journal article" date="2019" name="Int. J. Syst. Evol. Microbiol.">
        <title>The Global Catalogue of Microorganisms (GCM) 10K type strain sequencing project: providing services to taxonomists for standard genome sequencing and annotation.</title>
        <authorList>
            <consortium name="The Broad Institute Genomics Platform"/>
            <consortium name="The Broad Institute Genome Sequencing Center for Infectious Disease"/>
            <person name="Wu L."/>
            <person name="Ma J."/>
        </authorList>
    </citation>
    <scope>NUCLEOTIDE SEQUENCE [LARGE SCALE GENOMIC DNA]</scope>
    <source>
        <strain evidence="16">JCM 17738</strain>
    </source>
</reference>